<evidence type="ECO:0000313" key="1">
    <source>
        <dbReference type="EMBL" id="CUU26344.1"/>
    </source>
</evidence>
<name>A0A0U5LAI5_9GAMM</name>
<protein>
    <submittedName>
        <fullName evidence="1">Uncharacterized protein</fullName>
    </submittedName>
</protein>
<dbReference type="PATRIC" id="fig|1619313.3.peg.4287"/>
<keyword evidence="2" id="KW-1185">Reference proteome</keyword>
<evidence type="ECO:0000313" key="2">
    <source>
        <dbReference type="Proteomes" id="UP000059419"/>
    </source>
</evidence>
<geneLocation type="plasmid" evidence="2">
    <name>pEM02</name>
</geneLocation>
<sequence>MPVEAEYLSVKDPLLAPNMGVLSARFAIMAYASFDA</sequence>
<organism evidence="1 2">
    <name type="scientific">Duffyella gerundensis</name>
    <dbReference type="NCBI Taxonomy" id="1619313"/>
    <lineage>
        <taxon>Bacteria</taxon>
        <taxon>Pseudomonadati</taxon>
        <taxon>Pseudomonadota</taxon>
        <taxon>Gammaproteobacteria</taxon>
        <taxon>Enterobacterales</taxon>
        <taxon>Erwiniaceae</taxon>
        <taxon>Duffyella</taxon>
    </lineage>
</organism>
<proteinExistence type="predicted"/>
<reference evidence="2" key="1">
    <citation type="submission" date="2015-11" db="EMBL/GenBank/DDBJ databases">
        <authorList>
            <person name="Blom J."/>
        </authorList>
    </citation>
    <scope>NUCLEOTIDE SEQUENCE [LARGE SCALE GENOMIC DNA]</scope>
    <source>
        <plasmid evidence="2">pEM02</plasmid>
    </source>
</reference>
<dbReference type="AlphaFoldDB" id="A0A0U5LAI5"/>
<dbReference type="KEGG" id="ege:EM595_p1098"/>
<dbReference type="Proteomes" id="UP000059419">
    <property type="component" value="Plasmid pEM02"/>
</dbReference>
<dbReference type="EMBL" id="LN907829">
    <property type="protein sequence ID" value="CUU26344.1"/>
    <property type="molecule type" value="Genomic_DNA"/>
</dbReference>
<accession>A0A0U5LAI5</accession>
<gene>
    <name evidence="1" type="ORF">EM595_p1098</name>
</gene>